<keyword evidence="2" id="KW-1185">Reference proteome</keyword>
<reference evidence="1 2" key="1">
    <citation type="submission" date="2020-07" db="EMBL/GenBank/DDBJ databases">
        <title>non toxigenic Corynebacterium sp. nov from a clinical source.</title>
        <authorList>
            <person name="Bernier A.-M."/>
            <person name="Bernard K."/>
        </authorList>
    </citation>
    <scope>NUCLEOTIDE SEQUENCE [LARGE SCALE GENOMIC DNA]</scope>
    <source>
        <strain evidence="2">NML 93-0612</strain>
    </source>
</reference>
<dbReference type="EMBL" id="CP059833">
    <property type="protein sequence ID" value="QMV84119.1"/>
    <property type="molecule type" value="Genomic_DNA"/>
</dbReference>
<proteinExistence type="predicted"/>
<evidence type="ECO:0000313" key="2">
    <source>
        <dbReference type="Proteomes" id="UP000515570"/>
    </source>
</evidence>
<gene>
    <name evidence="1" type="ORF">HW450_06920</name>
</gene>
<accession>A0A7G5FBX8</accession>
<name>A0A7G5FBX8_9CORY</name>
<protein>
    <submittedName>
        <fullName evidence="1">Uncharacterized protein</fullName>
    </submittedName>
</protein>
<sequence length="48" mass="5275">MDINSIMGPIVDFFTHGIGQIIANVMRVIYSIFYPSNAEAAHPIELPA</sequence>
<dbReference type="Proteomes" id="UP000515570">
    <property type="component" value="Chromosome"/>
</dbReference>
<organism evidence="1 2">
    <name type="scientific">Corynebacterium hindlerae</name>
    <dbReference type="NCBI Taxonomy" id="699041"/>
    <lineage>
        <taxon>Bacteria</taxon>
        <taxon>Bacillati</taxon>
        <taxon>Actinomycetota</taxon>
        <taxon>Actinomycetes</taxon>
        <taxon>Mycobacteriales</taxon>
        <taxon>Corynebacteriaceae</taxon>
        <taxon>Corynebacterium</taxon>
    </lineage>
</organism>
<dbReference type="AlphaFoldDB" id="A0A7G5FBX8"/>
<evidence type="ECO:0000313" key="1">
    <source>
        <dbReference type="EMBL" id="QMV84119.1"/>
    </source>
</evidence>
<dbReference type="RefSeq" id="WP_182384929.1">
    <property type="nucleotide sequence ID" value="NZ_CP059833.1"/>
</dbReference>